<sequence>MTPPPMPDSPGRARTSTMCRDATQFSFYLTFWETVTITEGYSTTFSEVIYPNSILHLRIPLPPPEYIQQSLVPEFYEALREGHSPHIITLEGPHLLHQFSLKELQGYFWTKYVRAMLESPRKSSVLDLMELKFRELNQSCDNMFSSSEEHTLSIPVPSNGHSFLQNTPKTCTVDTAALCRLQGFNVTPGSIELLYDLSKKLGKGCFEPPHWDIIFFVIEAKYEKVEDGGRQVIMDLVVLSEHYKILRIGAFRLWGMAIATDGCRIYSGEVDDAGKMTIRLDPRYRTLSLQDAYGWLQLYEIFGSIAADARVNLIAKVEAIARKTPFLDAKSVDQEQLVIRQPTPHRPAMMEAGIKCLFGLPDGENVGDRFEDEAEAHHI</sequence>
<dbReference type="GeneID" id="66070693"/>
<dbReference type="RefSeq" id="XP_043016276.1">
    <property type="nucleotide sequence ID" value="XM_043147566.1"/>
</dbReference>
<gene>
    <name evidence="1" type="ORF">E1B28_001617</name>
</gene>
<comment type="caution">
    <text evidence="1">The sequence shown here is derived from an EMBL/GenBank/DDBJ whole genome shotgun (WGS) entry which is preliminary data.</text>
</comment>
<name>A0A9P8AFC8_9AGAR</name>
<reference evidence="1" key="1">
    <citation type="journal article" date="2021" name="Genome Biol. Evol.">
        <title>The assembled and annotated genome of the fairy-ring fungus Marasmius oreades.</title>
        <authorList>
            <person name="Hiltunen M."/>
            <person name="Ament-Velasquez S.L."/>
            <person name="Johannesson H."/>
        </authorList>
    </citation>
    <scope>NUCLEOTIDE SEQUENCE</scope>
    <source>
        <strain evidence="1">03SP1</strain>
    </source>
</reference>
<evidence type="ECO:0000313" key="2">
    <source>
        <dbReference type="Proteomes" id="UP001049176"/>
    </source>
</evidence>
<organism evidence="1 2">
    <name type="scientific">Marasmius oreades</name>
    <name type="common">fairy-ring Marasmius</name>
    <dbReference type="NCBI Taxonomy" id="181124"/>
    <lineage>
        <taxon>Eukaryota</taxon>
        <taxon>Fungi</taxon>
        <taxon>Dikarya</taxon>
        <taxon>Basidiomycota</taxon>
        <taxon>Agaricomycotina</taxon>
        <taxon>Agaricomycetes</taxon>
        <taxon>Agaricomycetidae</taxon>
        <taxon>Agaricales</taxon>
        <taxon>Marasmiineae</taxon>
        <taxon>Marasmiaceae</taxon>
        <taxon>Marasmius</taxon>
    </lineage>
</organism>
<protein>
    <submittedName>
        <fullName evidence="1">Uncharacterized protein</fullName>
    </submittedName>
</protein>
<dbReference type="AlphaFoldDB" id="A0A9P8AFC8"/>
<dbReference type="Proteomes" id="UP001049176">
    <property type="component" value="Chromosome 1"/>
</dbReference>
<dbReference type="KEGG" id="more:E1B28_001617"/>
<evidence type="ECO:0000313" key="1">
    <source>
        <dbReference type="EMBL" id="KAG7099806.1"/>
    </source>
</evidence>
<keyword evidence="2" id="KW-1185">Reference proteome</keyword>
<dbReference type="EMBL" id="CM032181">
    <property type="protein sequence ID" value="KAG7099806.1"/>
    <property type="molecule type" value="Genomic_DNA"/>
</dbReference>
<accession>A0A9P8AFC8</accession>
<proteinExistence type="predicted"/>